<accession>A0A8J5SZ72</accession>
<dbReference type="Proteomes" id="UP000729402">
    <property type="component" value="Unassembled WGS sequence"/>
</dbReference>
<name>A0A8J5SZ72_ZIZPA</name>
<dbReference type="AlphaFoldDB" id="A0A8J5SZ72"/>
<evidence type="ECO:0000313" key="2">
    <source>
        <dbReference type="EMBL" id="KAG8074774.1"/>
    </source>
</evidence>
<reference evidence="2" key="1">
    <citation type="journal article" date="2021" name="bioRxiv">
        <title>Whole Genome Assembly and Annotation of Northern Wild Rice, Zizania palustris L., Supports a Whole Genome Duplication in the Zizania Genus.</title>
        <authorList>
            <person name="Haas M."/>
            <person name="Kono T."/>
            <person name="Macchietto M."/>
            <person name="Millas R."/>
            <person name="McGilp L."/>
            <person name="Shao M."/>
            <person name="Duquette J."/>
            <person name="Hirsch C.N."/>
            <person name="Kimball J."/>
        </authorList>
    </citation>
    <scope>NUCLEOTIDE SEQUENCE</scope>
    <source>
        <tissue evidence="2">Fresh leaf tissue</tissue>
    </source>
</reference>
<evidence type="ECO:0000313" key="3">
    <source>
        <dbReference type="Proteomes" id="UP000729402"/>
    </source>
</evidence>
<keyword evidence="3" id="KW-1185">Reference proteome</keyword>
<proteinExistence type="predicted"/>
<protein>
    <submittedName>
        <fullName evidence="2">Uncharacterized protein</fullName>
    </submittedName>
</protein>
<dbReference type="EMBL" id="JAAALK010000283">
    <property type="protein sequence ID" value="KAG8074774.1"/>
    <property type="molecule type" value="Genomic_DNA"/>
</dbReference>
<sequence>MRPNLSRRRDGESAADKPVSKDNTCRAGRSTLGRARGVWRRGVCARGARPYDASVRGGGAHAQLERSKLAISPAAPARGPRLAGCRHETDPTYVRWRPTGE</sequence>
<feature type="region of interest" description="Disordered" evidence="1">
    <location>
        <begin position="1"/>
        <end position="28"/>
    </location>
</feature>
<reference evidence="2" key="2">
    <citation type="submission" date="2021-02" db="EMBL/GenBank/DDBJ databases">
        <authorList>
            <person name="Kimball J.A."/>
            <person name="Haas M.W."/>
            <person name="Macchietto M."/>
            <person name="Kono T."/>
            <person name="Duquette J."/>
            <person name="Shao M."/>
        </authorList>
    </citation>
    <scope>NUCLEOTIDE SEQUENCE</scope>
    <source>
        <tissue evidence="2">Fresh leaf tissue</tissue>
    </source>
</reference>
<organism evidence="2 3">
    <name type="scientific">Zizania palustris</name>
    <name type="common">Northern wild rice</name>
    <dbReference type="NCBI Taxonomy" id="103762"/>
    <lineage>
        <taxon>Eukaryota</taxon>
        <taxon>Viridiplantae</taxon>
        <taxon>Streptophyta</taxon>
        <taxon>Embryophyta</taxon>
        <taxon>Tracheophyta</taxon>
        <taxon>Spermatophyta</taxon>
        <taxon>Magnoliopsida</taxon>
        <taxon>Liliopsida</taxon>
        <taxon>Poales</taxon>
        <taxon>Poaceae</taxon>
        <taxon>BOP clade</taxon>
        <taxon>Oryzoideae</taxon>
        <taxon>Oryzeae</taxon>
        <taxon>Zizaniinae</taxon>
        <taxon>Zizania</taxon>
    </lineage>
</organism>
<evidence type="ECO:0000256" key="1">
    <source>
        <dbReference type="SAM" id="MobiDB-lite"/>
    </source>
</evidence>
<comment type="caution">
    <text evidence="2">The sequence shown here is derived from an EMBL/GenBank/DDBJ whole genome shotgun (WGS) entry which is preliminary data.</text>
</comment>
<gene>
    <name evidence="2" type="ORF">GUJ93_ZPchr0006g41385</name>
</gene>
<feature type="compositionally biased region" description="Basic and acidic residues" evidence="1">
    <location>
        <begin position="7"/>
        <end position="24"/>
    </location>
</feature>